<dbReference type="InterPro" id="IPR024956">
    <property type="entry name" value="tRNAHis_GuaTrfase_cat"/>
</dbReference>
<dbReference type="InterPro" id="IPR007537">
    <property type="entry name" value="tRNAHis_GuaTrfase_Thg1"/>
</dbReference>
<dbReference type="PANTHER" id="PTHR12729">
    <property type="entry name" value="TRNA(HIS) GUANYLYLTRANSFERASE-RELATED"/>
    <property type="match status" value="1"/>
</dbReference>
<proteinExistence type="predicted"/>
<feature type="domain" description="tRNAHis guanylyltransferase catalytic" evidence="1">
    <location>
        <begin position="9"/>
        <end position="148"/>
    </location>
</feature>
<dbReference type="PANTHER" id="PTHR12729:SF1">
    <property type="entry name" value="TRNAHIS GUANYLYLTRANSFERASE CATALYTIC DOMAIN-CONTAINING PROTEIN"/>
    <property type="match status" value="1"/>
</dbReference>
<sequence>MKENSIGNRMKENYEDRYRIKLIRRMPVIIRLDGKSFHTLTRYCEKPFDDDFSDCMTATASYLLKNIQGAKCAYKQSDEISILLTDFDKLTTDAWFDYNLQKMVSVSAGMASSFFTNHSPDTFWWCRGRNTIIEKGLIVFDSRAFNVPKEEVCNYFIWRQLDWFRNSLQMLARVHFSHKELNEKNASDIHEMLHQKGVNWADLEPVWKNGVFIWLDEEEGWQTTSDIIFTKTRGMIEQYMEPIED</sequence>
<dbReference type="GO" id="GO:0008193">
    <property type="term" value="F:tRNA guanylyltransferase activity"/>
    <property type="evidence" value="ECO:0007669"/>
    <property type="project" value="InterPro"/>
</dbReference>
<dbReference type="Gene3D" id="3.30.70.3000">
    <property type="match status" value="1"/>
</dbReference>
<gene>
    <name evidence="2" type="ORF">LCGC14_2732450</name>
</gene>
<dbReference type="GO" id="GO:0000287">
    <property type="term" value="F:magnesium ion binding"/>
    <property type="evidence" value="ECO:0007669"/>
    <property type="project" value="InterPro"/>
</dbReference>
<accession>A0A0F9BYK8</accession>
<name>A0A0F9BYK8_9ZZZZ</name>
<dbReference type="GO" id="GO:0006400">
    <property type="term" value="P:tRNA modification"/>
    <property type="evidence" value="ECO:0007669"/>
    <property type="project" value="InterPro"/>
</dbReference>
<comment type="caution">
    <text evidence="2">The sequence shown here is derived from an EMBL/GenBank/DDBJ whole genome shotgun (WGS) entry which is preliminary data.</text>
</comment>
<evidence type="ECO:0000313" key="2">
    <source>
        <dbReference type="EMBL" id="KKK89501.1"/>
    </source>
</evidence>
<protein>
    <recommendedName>
        <fullName evidence="1">tRNAHis guanylyltransferase catalytic domain-containing protein</fullName>
    </recommendedName>
</protein>
<reference evidence="2" key="1">
    <citation type="journal article" date="2015" name="Nature">
        <title>Complex archaea that bridge the gap between prokaryotes and eukaryotes.</title>
        <authorList>
            <person name="Spang A."/>
            <person name="Saw J.H."/>
            <person name="Jorgensen S.L."/>
            <person name="Zaremba-Niedzwiedzka K."/>
            <person name="Martijn J."/>
            <person name="Lind A.E."/>
            <person name="van Eijk R."/>
            <person name="Schleper C."/>
            <person name="Guy L."/>
            <person name="Ettema T.J."/>
        </authorList>
    </citation>
    <scope>NUCLEOTIDE SEQUENCE</scope>
</reference>
<dbReference type="InterPro" id="IPR038469">
    <property type="entry name" value="tRNAHis_GuaTrfase_Thg1_sf"/>
</dbReference>
<dbReference type="Pfam" id="PF04446">
    <property type="entry name" value="Thg1"/>
    <property type="match status" value="1"/>
</dbReference>
<evidence type="ECO:0000259" key="1">
    <source>
        <dbReference type="Pfam" id="PF04446"/>
    </source>
</evidence>
<dbReference type="AlphaFoldDB" id="A0A0F9BYK8"/>
<organism evidence="2">
    <name type="scientific">marine sediment metagenome</name>
    <dbReference type="NCBI Taxonomy" id="412755"/>
    <lineage>
        <taxon>unclassified sequences</taxon>
        <taxon>metagenomes</taxon>
        <taxon>ecological metagenomes</taxon>
    </lineage>
</organism>
<dbReference type="EMBL" id="LAZR01049500">
    <property type="protein sequence ID" value="KKK89501.1"/>
    <property type="molecule type" value="Genomic_DNA"/>
</dbReference>